<evidence type="ECO:0000313" key="3">
    <source>
        <dbReference type="Proteomes" id="UP001295684"/>
    </source>
</evidence>
<proteinExistence type="predicted"/>
<protein>
    <submittedName>
        <fullName evidence="2">Uncharacterized protein</fullName>
    </submittedName>
</protein>
<comment type="caution">
    <text evidence="2">The sequence shown here is derived from an EMBL/GenBank/DDBJ whole genome shotgun (WGS) entry which is preliminary data.</text>
</comment>
<organism evidence="2 3">
    <name type="scientific">Euplotes crassus</name>
    <dbReference type="NCBI Taxonomy" id="5936"/>
    <lineage>
        <taxon>Eukaryota</taxon>
        <taxon>Sar</taxon>
        <taxon>Alveolata</taxon>
        <taxon>Ciliophora</taxon>
        <taxon>Intramacronucleata</taxon>
        <taxon>Spirotrichea</taxon>
        <taxon>Hypotrichia</taxon>
        <taxon>Euplotida</taxon>
        <taxon>Euplotidae</taxon>
        <taxon>Moneuplotes</taxon>
    </lineage>
</organism>
<reference evidence="2" key="1">
    <citation type="submission" date="2023-07" db="EMBL/GenBank/DDBJ databases">
        <authorList>
            <consortium name="AG Swart"/>
            <person name="Singh M."/>
            <person name="Singh A."/>
            <person name="Seah K."/>
            <person name="Emmerich C."/>
        </authorList>
    </citation>
    <scope>NUCLEOTIDE SEQUENCE</scope>
    <source>
        <strain evidence="2">DP1</strain>
    </source>
</reference>
<keyword evidence="3" id="KW-1185">Reference proteome</keyword>
<dbReference type="Proteomes" id="UP001295684">
    <property type="component" value="Unassembled WGS sequence"/>
</dbReference>
<feature type="region of interest" description="Disordered" evidence="1">
    <location>
        <begin position="90"/>
        <end position="115"/>
    </location>
</feature>
<dbReference type="EMBL" id="CAMPGE010014938">
    <property type="protein sequence ID" value="CAI2373585.1"/>
    <property type="molecule type" value="Genomic_DNA"/>
</dbReference>
<gene>
    <name evidence="2" type="ORF">ECRASSUSDP1_LOCUS14931</name>
</gene>
<accession>A0AAD1XJ78</accession>
<name>A0AAD1XJ78_EUPCR</name>
<feature type="compositionally biased region" description="Basic and acidic residues" evidence="1">
    <location>
        <begin position="100"/>
        <end position="115"/>
    </location>
</feature>
<sequence length="143" mass="16173">MIGWIPTTEVLPAEKHSLSYHTQGQQPNSLIKFNVKANCSNAGQIHLFGVSMDSDEKETIIPPYSAFMCVKKEQMGEIDYTDKVFEEEKKDEDGTVTIETGHEDKDSEKEGDMDKTKKWKTVLVLNLAKDGNKNIQNDIKCSF</sequence>
<evidence type="ECO:0000256" key="1">
    <source>
        <dbReference type="SAM" id="MobiDB-lite"/>
    </source>
</evidence>
<evidence type="ECO:0000313" key="2">
    <source>
        <dbReference type="EMBL" id="CAI2373585.1"/>
    </source>
</evidence>
<dbReference type="AlphaFoldDB" id="A0AAD1XJ78"/>